<reference evidence="3" key="1">
    <citation type="journal article" date="2019" name="Int. J. Syst. Evol. Microbiol.">
        <title>The Global Catalogue of Microorganisms (GCM) 10K type strain sequencing project: providing services to taxonomists for standard genome sequencing and annotation.</title>
        <authorList>
            <consortium name="The Broad Institute Genomics Platform"/>
            <consortium name="The Broad Institute Genome Sequencing Center for Infectious Disease"/>
            <person name="Wu L."/>
            <person name="Ma J."/>
        </authorList>
    </citation>
    <scope>NUCLEOTIDE SEQUENCE [LARGE SCALE GENOMIC DNA]</scope>
    <source>
        <strain evidence="3">CGMCC 1.10131</strain>
    </source>
</reference>
<dbReference type="EMBL" id="BMDY01000035">
    <property type="protein sequence ID" value="GGB20539.1"/>
    <property type="molecule type" value="Genomic_DNA"/>
</dbReference>
<keyword evidence="3" id="KW-1185">Reference proteome</keyword>
<dbReference type="InterPro" id="IPR012338">
    <property type="entry name" value="Beta-lactam/transpept-like"/>
</dbReference>
<name>A0ABQ1I664_9ALTE</name>
<dbReference type="Gene3D" id="3.40.710.10">
    <property type="entry name" value="DD-peptidase/beta-lactamase superfamily"/>
    <property type="match status" value="1"/>
</dbReference>
<dbReference type="Pfam" id="PF00144">
    <property type="entry name" value="Beta-lactamase"/>
    <property type="match status" value="1"/>
</dbReference>
<gene>
    <name evidence="2" type="ORF">GCM10007414_37470</name>
</gene>
<organism evidence="2 3">
    <name type="scientific">Agarivorans gilvus</name>
    <dbReference type="NCBI Taxonomy" id="680279"/>
    <lineage>
        <taxon>Bacteria</taxon>
        <taxon>Pseudomonadati</taxon>
        <taxon>Pseudomonadota</taxon>
        <taxon>Gammaproteobacteria</taxon>
        <taxon>Alteromonadales</taxon>
        <taxon>Alteromonadaceae</taxon>
        <taxon>Agarivorans</taxon>
    </lineage>
</organism>
<proteinExistence type="predicted"/>
<dbReference type="PANTHER" id="PTHR43283">
    <property type="entry name" value="BETA-LACTAMASE-RELATED"/>
    <property type="match status" value="1"/>
</dbReference>
<evidence type="ECO:0000259" key="1">
    <source>
        <dbReference type="Pfam" id="PF00144"/>
    </source>
</evidence>
<comment type="caution">
    <text evidence="2">The sequence shown here is derived from an EMBL/GenBank/DDBJ whole genome shotgun (WGS) entry which is preliminary data.</text>
</comment>
<feature type="domain" description="Beta-lactamase-related" evidence="1">
    <location>
        <begin position="95"/>
        <end position="392"/>
    </location>
</feature>
<dbReference type="InterPro" id="IPR050789">
    <property type="entry name" value="Diverse_Enzym_Activities"/>
</dbReference>
<dbReference type="PANTHER" id="PTHR43283:SF7">
    <property type="entry name" value="BETA-LACTAMASE-RELATED DOMAIN-CONTAINING PROTEIN"/>
    <property type="match status" value="1"/>
</dbReference>
<dbReference type="Proteomes" id="UP000651977">
    <property type="component" value="Unassembled WGS sequence"/>
</dbReference>
<protein>
    <recommendedName>
        <fullName evidence="1">Beta-lactamase-related domain-containing protein</fullName>
    </recommendedName>
</protein>
<sequence>MPVAFAKQGFSAEFSEQAHHWFSPEHFRLGGDHALYYHLRLHEFLPTALCSSVQPHRPLDIDIQHHLGQLLLADEPAGLNLENYIIRPEQRVQGLMMVHQGKVVYQAYPGMQEHDLHVWFSMSQTLVTVVIGQLILEGKIELDATISYYLPRLMGSNWDRVSLRHALNMSTGLDVEDGCYAHQDLSDYVTQFHRSKFAQASSKAMCLSQFIELIAEAEPLPNENVGQIHRSSSIVSCLLMHIAEKLEQKTWADIFSQRVWGKLNAARSMYFALRPESNLVAQDLALSTLEDAAKFALQFTPSWQVAAAEQIVNSDLLALIYSQANAKQAFALGRPAQFAKHIFNQQPITNAFQFDGVFEDGAMYKLGLMGQGMYIDPARDFVGVYFSSREEGALLQQDRMLGYFREAAKQLAGSKLDISPLV</sequence>
<evidence type="ECO:0000313" key="2">
    <source>
        <dbReference type="EMBL" id="GGB20539.1"/>
    </source>
</evidence>
<dbReference type="SUPFAM" id="SSF56601">
    <property type="entry name" value="beta-lactamase/transpeptidase-like"/>
    <property type="match status" value="1"/>
</dbReference>
<evidence type="ECO:0000313" key="3">
    <source>
        <dbReference type="Proteomes" id="UP000651977"/>
    </source>
</evidence>
<dbReference type="InterPro" id="IPR001466">
    <property type="entry name" value="Beta-lactam-related"/>
</dbReference>
<accession>A0ABQ1I664</accession>